<gene>
    <name evidence="1" type="ORF">Ari01nite_50860</name>
</gene>
<proteinExistence type="predicted"/>
<dbReference type="RefSeq" id="WP_203784666.1">
    <property type="nucleotide sequence ID" value="NZ_BOMV01000057.1"/>
</dbReference>
<dbReference type="EMBL" id="BOMV01000057">
    <property type="protein sequence ID" value="GIE97621.1"/>
    <property type="molecule type" value="Genomic_DNA"/>
</dbReference>
<accession>A0A919JYL4</accession>
<protein>
    <submittedName>
        <fullName evidence="1">Uncharacterized protein</fullName>
    </submittedName>
</protein>
<evidence type="ECO:0000313" key="2">
    <source>
        <dbReference type="Proteomes" id="UP000636960"/>
    </source>
</evidence>
<evidence type="ECO:0000313" key="1">
    <source>
        <dbReference type="EMBL" id="GIE97621.1"/>
    </source>
</evidence>
<organism evidence="1 2">
    <name type="scientific">Paractinoplanes rishiriensis</name>
    <dbReference type="NCBI Taxonomy" id="1050105"/>
    <lineage>
        <taxon>Bacteria</taxon>
        <taxon>Bacillati</taxon>
        <taxon>Actinomycetota</taxon>
        <taxon>Actinomycetes</taxon>
        <taxon>Micromonosporales</taxon>
        <taxon>Micromonosporaceae</taxon>
        <taxon>Paractinoplanes</taxon>
    </lineage>
</organism>
<dbReference type="AlphaFoldDB" id="A0A919JYL4"/>
<reference evidence="1" key="1">
    <citation type="submission" date="2021-01" db="EMBL/GenBank/DDBJ databases">
        <title>Whole genome shotgun sequence of Actinoplanes rishiriensis NBRC 108556.</title>
        <authorList>
            <person name="Komaki H."/>
            <person name="Tamura T."/>
        </authorList>
    </citation>
    <scope>NUCLEOTIDE SEQUENCE</scope>
    <source>
        <strain evidence="1">NBRC 108556</strain>
    </source>
</reference>
<name>A0A919JYL4_9ACTN</name>
<sequence length="54" mass="5549">MKLLLTSAGVTNPSIDAALTRLLRKLVADSNALAVAGGAAEVVAEGDWKLFPGR</sequence>
<keyword evidence="2" id="KW-1185">Reference proteome</keyword>
<comment type="caution">
    <text evidence="1">The sequence shown here is derived from an EMBL/GenBank/DDBJ whole genome shotgun (WGS) entry which is preliminary data.</text>
</comment>
<dbReference type="Proteomes" id="UP000636960">
    <property type="component" value="Unassembled WGS sequence"/>
</dbReference>